<dbReference type="PANTHER" id="PTHR38834:SF3">
    <property type="entry name" value="SOLUTE-BINDING PROTEIN FAMILY 3_N-TERMINAL DOMAIN-CONTAINING PROTEIN"/>
    <property type="match status" value="1"/>
</dbReference>
<accession>A0ABT4LFA2</accession>
<dbReference type="Proteomes" id="UP001069802">
    <property type="component" value="Unassembled WGS sequence"/>
</dbReference>
<name>A0ABT4LFA2_9PROT</name>
<dbReference type="RefSeq" id="WP_269421965.1">
    <property type="nucleotide sequence ID" value="NZ_JAPWGY010000001.1"/>
</dbReference>
<keyword evidence="1" id="KW-0472">Membrane</keyword>
<organism evidence="3 4">
    <name type="scientific">Kiloniella laminariae</name>
    <dbReference type="NCBI Taxonomy" id="454162"/>
    <lineage>
        <taxon>Bacteria</taxon>
        <taxon>Pseudomonadati</taxon>
        <taxon>Pseudomonadota</taxon>
        <taxon>Alphaproteobacteria</taxon>
        <taxon>Rhodospirillales</taxon>
        <taxon>Kiloniellaceae</taxon>
        <taxon>Kiloniella</taxon>
    </lineage>
</organism>
<dbReference type="SUPFAM" id="SSF53850">
    <property type="entry name" value="Periplasmic binding protein-like II"/>
    <property type="match status" value="1"/>
</dbReference>
<comment type="caution">
    <text evidence="3">The sequence shown here is derived from an EMBL/GenBank/DDBJ whole genome shotgun (WGS) entry which is preliminary data.</text>
</comment>
<dbReference type="EMBL" id="JAPWGY010000001">
    <property type="protein sequence ID" value="MCZ4279768.1"/>
    <property type="molecule type" value="Genomic_DNA"/>
</dbReference>
<reference evidence="3" key="1">
    <citation type="submission" date="2022-12" db="EMBL/GenBank/DDBJ databases">
        <title>Bacterial isolates from different developmental stages of Nematostella vectensis.</title>
        <authorList>
            <person name="Fraune S."/>
        </authorList>
    </citation>
    <scope>NUCLEOTIDE SEQUENCE</scope>
    <source>
        <strain evidence="3">G21630-S1</strain>
    </source>
</reference>
<keyword evidence="1" id="KW-0812">Transmembrane</keyword>
<evidence type="ECO:0000259" key="2">
    <source>
        <dbReference type="Pfam" id="PF00497"/>
    </source>
</evidence>
<proteinExistence type="predicted"/>
<dbReference type="Gene3D" id="3.40.190.10">
    <property type="entry name" value="Periplasmic binding protein-like II"/>
    <property type="match status" value="2"/>
</dbReference>
<evidence type="ECO:0000256" key="1">
    <source>
        <dbReference type="SAM" id="Phobius"/>
    </source>
</evidence>
<keyword evidence="4" id="KW-1185">Reference proteome</keyword>
<gene>
    <name evidence="3" type="ORF">O4H49_03190</name>
</gene>
<dbReference type="InterPro" id="IPR001638">
    <property type="entry name" value="Solute-binding_3/MltF_N"/>
</dbReference>
<keyword evidence="1" id="KW-1133">Transmembrane helix</keyword>
<evidence type="ECO:0000313" key="4">
    <source>
        <dbReference type="Proteomes" id="UP001069802"/>
    </source>
</evidence>
<feature type="transmembrane region" description="Helical" evidence="1">
    <location>
        <begin position="34"/>
        <end position="52"/>
    </location>
</feature>
<protein>
    <submittedName>
        <fullName evidence="3">Transporter substrate-binding domain-containing protein</fullName>
    </submittedName>
</protein>
<sequence>MPPSPRSPTATFSLPDCLYSVSADQKARPFGRIFTPWVGLFMALLLSVLLALSTARAAELSLVTEEYPPLNMYGPEGEITGVATELLRLAAKDIDLKLDIRLLPWKRGYFLARNRPETCIYSTWRTEEREDLFLWVGPLASDAWSFYARADSKIRLSRLQDTFDYNVGLVDGWGFTEHLQKSGHPKLDLVPANDETNVRKLLSGRIDLWGTGRISGQQILKGEQYEQVKEIFAIREIGLWVACNKNTDPALLTELQNALDKLEQNGSAEKIRAAF</sequence>
<feature type="domain" description="Solute-binding protein family 3/N-terminal" evidence="2">
    <location>
        <begin position="63"/>
        <end position="273"/>
    </location>
</feature>
<dbReference type="Pfam" id="PF00497">
    <property type="entry name" value="SBP_bac_3"/>
    <property type="match status" value="1"/>
</dbReference>
<evidence type="ECO:0000313" key="3">
    <source>
        <dbReference type="EMBL" id="MCZ4279768.1"/>
    </source>
</evidence>
<dbReference type="PANTHER" id="PTHR38834">
    <property type="entry name" value="PERIPLASMIC SUBSTRATE BINDING PROTEIN FAMILY 3"/>
    <property type="match status" value="1"/>
</dbReference>